<dbReference type="AlphaFoldDB" id="A0AAN8T8X9"/>
<dbReference type="InterPro" id="IPR026960">
    <property type="entry name" value="RVT-Znf"/>
</dbReference>
<evidence type="ECO:0000313" key="5">
    <source>
        <dbReference type="Proteomes" id="UP001371456"/>
    </source>
</evidence>
<accession>A0AAN8T8X9</accession>
<feature type="domain" description="DUF4283" evidence="3">
    <location>
        <begin position="281"/>
        <end position="364"/>
    </location>
</feature>
<protein>
    <recommendedName>
        <fullName evidence="6">Reverse transcriptase zinc-binding domain-containing protein</fullName>
    </recommendedName>
</protein>
<feature type="compositionally biased region" description="Polar residues" evidence="1">
    <location>
        <begin position="193"/>
        <end position="223"/>
    </location>
</feature>
<dbReference type="InterPro" id="IPR025558">
    <property type="entry name" value="DUF4283"/>
</dbReference>
<feature type="compositionally biased region" description="Basic and acidic residues" evidence="1">
    <location>
        <begin position="24"/>
        <end position="39"/>
    </location>
</feature>
<sequence>MEDEQHMGVALESVNGTKASNLEVNKDKEYTPNHKRESLSQDQEQQIIKGTKEAKSQGKHQGDQGTTQQRFQVVQHTNAKVSTRDLTEKQQDKREKAIWKVKERTNISETNSIYSMEKTGKSVNFASENIDHKLLLYNNPLNNQNEQEKGHFSMQAAVNDICDLTEKAASKGLNMDTNVPPPIKISSNFDLYRPSQQRTNPNSPKQNQNMQSGNNSATKNITLQIPDPSPPTVTQTLANRLKANQMKNATPMDILPPIISTRQGYPSITFHEDDFMQKMSGRCKFTLVGKFTNAMPKMEIIRKSFIAQTQLSGGVKIAHFNSRHIYIDLDNEADHIAVWTKQKMYIAGQPMKLQVWTPTFKPAEETPIVPIWVTLPELPWHCYYMDILTPLLSPIGKALYLDSATMQKTRGSVAKVRVQIDITKNRPQHVWLGFSEKDPTIGKWQIIEFEDVPLYCLYCKHQGHSLGECPMKERDDEIKRRKDMEANKKGQGKQMDQNSKETQQNDKGTDKTQSNRQDKVQKPTEDSTTHKEEQWQTQTRRKNKSNQHNQEQGKSQNSQVQVQQVQVQQEKTSQDHKLPQGTSMSSRTPVIDVEESGDQTLTPPSPVIADDDAHQYSMTPPPVIPPYSVAEEAVGGRMERQEKTSNLQEGEPVGGDLRNDHQTPATTGRKMQRHQISQEGTHQAQSNRVENDQPKGFHKKEAPITYLGCPIAAGRYRNIYFSELINKIVNRITGWNSKMLTYGGKATMIKHVLQSLPIHILSAISPPSTILKQIQSILADFFWGWRTDKKKYHWSSWRNLSFPYDEGGIGVRLMSDVCQAFQFKQWWTFRSKQTLWGDFLKAKYCQRSNPISKKWDTGESQTWRIMMKNRTKVERHIQWKIRSGSCSFWWDNWLGVGPLAQYTSESNRFNNVKVSDFIEAGQWNMDKVIQAAPHNQVHNILSTQLQLQQNQPDQAVWSLNTCGMFSITSAWNNIREKREKTKINSYTWQKQVPFKCSFLLWRAIRGKLPTNEQLLRFGVEPGVCYCCHSPGLDNIEHIFNSGNFAKQVWKYFATSLGIPTDYLPLRNMIMRWWSYPHNNEAHQLILQVIPIFICWNLWKNRCAVKYGGKQSNMVRVKHLVILDSFKLLQIKFPYIHWPLGWNKICTLLESCTHDIQEQEEFSGTKMESSFLPSQSLWAREPTTKLK</sequence>
<name>A0AAN8T8X9_SOLBU</name>
<feature type="compositionally biased region" description="Polar residues" evidence="1">
    <location>
        <begin position="14"/>
        <end position="23"/>
    </location>
</feature>
<dbReference type="InterPro" id="IPR040256">
    <property type="entry name" value="At4g02000-like"/>
</dbReference>
<comment type="caution">
    <text evidence="4">The sequence shown here is derived from an EMBL/GenBank/DDBJ whole genome shotgun (WGS) entry which is preliminary data.</text>
</comment>
<feature type="region of interest" description="Disordered" evidence="1">
    <location>
        <begin position="483"/>
        <end position="697"/>
    </location>
</feature>
<evidence type="ECO:0000256" key="1">
    <source>
        <dbReference type="SAM" id="MobiDB-lite"/>
    </source>
</evidence>
<feature type="compositionally biased region" description="Basic and acidic residues" evidence="1">
    <location>
        <begin position="50"/>
        <end position="62"/>
    </location>
</feature>
<feature type="compositionally biased region" description="Polar residues" evidence="1">
    <location>
        <begin position="674"/>
        <end position="688"/>
    </location>
</feature>
<dbReference type="Pfam" id="PF14111">
    <property type="entry name" value="DUF4283"/>
    <property type="match status" value="1"/>
</dbReference>
<organism evidence="4 5">
    <name type="scientific">Solanum bulbocastanum</name>
    <name type="common">Wild potato</name>
    <dbReference type="NCBI Taxonomy" id="147425"/>
    <lineage>
        <taxon>Eukaryota</taxon>
        <taxon>Viridiplantae</taxon>
        <taxon>Streptophyta</taxon>
        <taxon>Embryophyta</taxon>
        <taxon>Tracheophyta</taxon>
        <taxon>Spermatophyta</taxon>
        <taxon>Magnoliopsida</taxon>
        <taxon>eudicotyledons</taxon>
        <taxon>Gunneridae</taxon>
        <taxon>Pentapetalae</taxon>
        <taxon>asterids</taxon>
        <taxon>lamiids</taxon>
        <taxon>Solanales</taxon>
        <taxon>Solanaceae</taxon>
        <taxon>Solanoideae</taxon>
        <taxon>Solaneae</taxon>
        <taxon>Solanum</taxon>
    </lineage>
</organism>
<proteinExistence type="predicted"/>
<feature type="compositionally biased region" description="Low complexity" evidence="1">
    <location>
        <begin position="559"/>
        <end position="569"/>
    </location>
</feature>
<gene>
    <name evidence="4" type="ORF">RDI58_022222</name>
</gene>
<dbReference type="Pfam" id="PF13966">
    <property type="entry name" value="zf-RVT"/>
    <property type="match status" value="1"/>
</dbReference>
<feature type="region of interest" description="Disordered" evidence="1">
    <location>
        <begin position="1"/>
        <end position="70"/>
    </location>
</feature>
<evidence type="ECO:0000259" key="2">
    <source>
        <dbReference type="Pfam" id="PF13966"/>
    </source>
</evidence>
<evidence type="ECO:0000259" key="3">
    <source>
        <dbReference type="Pfam" id="PF14111"/>
    </source>
</evidence>
<dbReference type="EMBL" id="JBANQN010000009">
    <property type="protein sequence ID" value="KAK6780038.1"/>
    <property type="molecule type" value="Genomic_DNA"/>
</dbReference>
<feature type="domain" description="Reverse transcriptase zinc-binding" evidence="2">
    <location>
        <begin position="965"/>
        <end position="1049"/>
    </location>
</feature>
<feature type="compositionally biased region" description="Polar residues" evidence="1">
    <location>
        <begin position="546"/>
        <end position="558"/>
    </location>
</feature>
<dbReference type="PANTHER" id="PTHR31286:SF177">
    <property type="entry name" value="ENDONUCLEASE_EXONUCLEASE_PHOSPHATASE"/>
    <property type="match status" value="1"/>
</dbReference>
<evidence type="ECO:0000313" key="4">
    <source>
        <dbReference type="EMBL" id="KAK6780038.1"/>
    </source>
</evidence>
<dbReference type="Proteomes" id="UP001371456">
    <property type="component" value="Unassembled WGS sequence"/>
</dbReference>
<evidence type="ECO:0008006" key="6">
    <source>
        <dbReference type="Google" id="ProtNLM"/>
    </source>
</evidence>
<feature type="compositionally biased region" description="Basic and acidic residues" evidence="1">
    <location>
        <begin position="516"/>
        <end position="534"/>
    </location>
</feature>
<keyword evidence="5" id="KW-1185">Reference proteome</keyword>
<reference evidence="4 5" key="1">
    <citation type="submission" date="2024-02" db="EMBL/GenBank/DDBJ databases">
        <title>de novo genome assembly of Solanum bulbocastanum strain 11H21.</title>
        <authorList>
            <person name="Hosaka A.J."/>
        </authorList>
    </citation>
    <scope>NUCLEOTIDE SEQUENCE [LARGE SCALE GENOMIC DNA]</scope>
    <source>
        <tissue evidence="4">Young leaves</tissue>
    </source>
</reference>
<dbReference type="PANTHER" id="PTHR31286">
    <property type="entry name" value="GLYCINE-RICH CELL WALL STRUCTURAL PROTEIN 1.8-LIKE"/>
    <property type="match status" value="1"/>
</dbReference>
<feature type="region of interest" description="Disordered" evidence="1">
    <location>
        <begin position="193"/>
        <end position="229"/>
    </location>
</feature>